<dbReference type="Pfam" id="PF13472">
    <property type="entry name" value="Lipase_GDSL_2"/>
    <property type="match status" value="1"/>
</dbReference>
<dbReference type="RefSeq" id="WP_053397922.1">
    <property type="nucleotide sequence ID" value="NZ_LFQU01000005.1"/>
</dbReference>
<dbReference type="InterPro" id="IPR036514">
    <property type="entry name" value="SGNH_hydro_sf"/>
</dbReference>
<evidence type="ECO:0000313" key="3">
    <source>
        <dbReference type="EMBL" id="KOO69152.1"/>
    </source>
</evidence>
<dbReference type="OrthoDB" id="9794725at2"/>
<organism evidence="3 4">
    <name type="scientific">Xylanibacter rarus</name>
    <dbReference type="NCBI Taxonomy" id="1676614"/>
    <lineage>
        <taxon>Bacteria</taxon>
        <taxon>Pseudomonadati</taxon>
        <taxon>Bacteroidota</taxon>
        <taxon>Bacteroidia</taxon>
        <taxon>Bacteroidales</taxon>
        <taxon>Prevotellaceae</taxon>
        <taxon>Xylanibacter</taxon>
    </lineage>
</organism>
<dbReference type="SUPFAM" id="SSF52266">
    <property type="entry name" value="SGNH hydrolase"/>
    <property type="match status" value="1"/>
</dbReference>
<protein>
    <recommendedName>
        <fullName evidence="2">SGNH hydrolase-type esterase domain-containing protein</fullName>
    </recommendedName>
</protein>
<gene>
    <name evidence="3" type="ORF">ACU52_04595</name>
</gene>
<keyword evidence="1" id="KW-0732">Signal</keyword>
<evidence type="ECO:0000259" key="2">
    <source>
        <dbReference type="Pfam" id="PF13472"/>
    </source>
</evidence>
<keyword evidence="4" id="KW-1185">Reference proteome</keyword>
<dbReference type="PANTHER" id="PTHR43784:SF2">
    <property type="entry name" value="GDSL-LIKE LIPASE_ACYLHYDROLASE, PUTATIVE (AFU_ORTHOLOGUE AFUA_2G00820)-RELATED"/>
    <property type="match status" value="1"/>
</dbReference>
<evidence type="ECO:0000256" key="1">
    <source>
        <dbReference type="SAM" id="SignalP"/>
    </source>
</evidence>
<dbReference type="EMBL" id="LFQU01000005">
    <property type="protein sequence ID" value="KOO69152.1"/>
    <property type="molecule type" value="Genomic_DNA"/>
</dbReference>
<accession>A0A8E1QYV8</accession>
<feature type="signal peptide" evidence="1">
    <location>
        <begin position="1"/>
        <end position="18"/>
    </location>
</feature>
<dbReference type="PANTHER" id="PTHR43784">
    <property type="entry name" value="GDSL-LIKE LIPASE/ACYLHYDROLASE, PUTATIVE (AFU_ORTHOLOGUE AFUA_2G00820)-RELATED"/>
    <property type="match status" value="1"/>
</dbReference>
<dbReference type="AlphaFoldDB" id="A0A8E1QYV8"/>
<reference evidence="3 4" key="1">
    <citation type="submission" date="2015-06" db="EMBL/GenBank/DDBJ databases">
        <title>Prevotella sp. 109, sp. nov., a novel member of the family Prevotellaceae isolated from human faeces.</title>
        <authorList>
            <person name="Shkoporov A.N."/>
            <person name="Chaplin A.V."/>
            <person name="Kafarskaia L.I."/>
            <person name="Efimov B.A."/>
        </authorList>
    </citation>
    <scope>NUCLEOTIDE SEQUENCE [LARGE SCALE GENOMIC DNA]</scope>
    <source>
        <strain evidence="3 4">109</strain>
    </source>
</reference>
<dbReference type="Proteomes" id="UP000036951">
    <property type="component" value="Unassembled WGS sequence"/>
</dbReference>
<proteinExistence type="predicted"/>
<dbReference type="CDD" id="cd01830">
    <property type="entry name" value="XynE_like"/>
    <property type="match status" value="1"/>
</dbReference>
<sequence length="393" mass="42471">MKKFFIVALLSIAMSANAGNDVKDNRWTGTWAAAPQLAAGKDMPAETDLSGMSLRQIVRVSVGGDVLRLQLSNEYSKTPVEIKSVYIADAEDSCVIDKSSAKYLTFGKKRNVTIAAGKAVMSDAVKFDLKPLQRLAITINYGSTPSEATSHLGSRTTSYIIKGVSKPGSDFSKGIKVDHWYNISAIDICGNENSAVAVLGNSITDGRGSTTNMQNRWTDILATNLQAGGQNLAVLNLGIGGNCVLNGGLGTPAMQRYDRDILAQRGVSAVVIFEGVNDLGSINGNSEAMAAKLIEAYQQLAKKARERGYKVYGATITPFAGHSYFTFFREAARQAVNEWIRTSGTFDDVIDFDKLMRDPSEPSKLKADLQDDWLHPNAAGYKVMGEYAAKIIK</sequence>
<dbReference type="InterPro" id="IPR013830">
    <property type="entry name" value="SGNH_hydro"/>
</dbReference>
<dbReference type="InterPro" id="IPR053140">
    <property type="entry name" value="GDSL_Rv0518-like"/>
</dbReference>
<evidence type="ECO:0000313" key="4">
    <source>
        <dbReference type="Proteomes" id="UP000036951"/>
    </source>
</evidence>
<feature type="domain" description="SGNH hydrolase-type esterase" evidence="2">
    <location>
        <begin position="198"/>
        <end position="383"/>
    </location>
</feature>
<feature type="chain" id="PRO_5034659808" description="SGNH hydrolase-type esterase domain-containing protein" evidence="1">
    <location>
        <begin position="19"/>
        <end position="393"/>
    </location>
</feature>
<dbReference type="Gene3D" id="3.40.50.1110">
    <property type="entry name" value="SGNH hydrolase"/>
    <property type="match status" value="1"/>
</dbReference>
<comment type="caution">
    <text evidence="3">The sequence shown here is derived from an EMBL/GenBank/DDBJ whole genome shotgun (WGS) entry which is preliminary data.</text>
</comment>
<name>A0A8E1QYV8_9BACT</name>
<dbReference type="GO" id="GO:0016788">
    <property type="term" value="F:hydrolase activity, acting on ester bonds"/>
    <property type="evidence" value="ECO:0007669"/>
    <property type="project" value="UniProtKB-ARBA"/>
</dbReference>